<keyword evidence="4" id="KW-1185">Reference proteome</keyword>
<evidence type="ECO:0000256" key="1">
    <source>
        <dbReference type="SAM" id="MobiDB-lite"/>
    </source>
</evidence>
<dbReference type="PANTHER" id="PTHR33640">
    <property type="entry name" value="TRANSMEMBRANE PROTEIN"/>
    <property type="match status" value="1"/>
</dbReference>
<evidence type="ECO:0008006" key="5">
    <source>
        <dbReference type="Google" id="ProtNLM"/>
    </source>
</evidence>
<proteinExistence type="predicted"/>
<organism evidence="3 4">
    <name type="scientific">Senna tora</name>
    <dbReference type="NCBI Taxonomy" id="362788"/>
    <lineage>
        <taxon>Eukaryota</taxon>
        <taxon>Viridiplantae</taxon>
        <taxon>Streptophyta</taxon>
        <taxon>Embryophyta</taxon>
        <taxon>Tracheophyta</taxon>
        <taxon>Spermatophyta</taxon>
        <taxon>Magnoliopsida</taxon>
        <taxon>eudicotyledons</taxon>
        <taxon>Gunneridae</taxon>
        <taxon>Pentapetalae</taxon>
        <taxon>rosids</taxon>
        <taxon>fabids</taxon>
        <taxon>Fabales</taxon>
        <taxon>Fabaceae</taxon>
        <taxon>Caesalpinioideae</taxon>
        <taxon>Cassia clade</taxon>
        <taxon>Senna</taxon>
    </lineage>
</organism>
<keyword evidence="2" id="KW-1133">Transmembrane helix</keyword>
<dbReference type="EMBL" id="JAAIUW010000002">
    <property type="protein sequence ID" value="KAF7840980.1"/>
    <property type="molecule type" value="Genomic_DNA"/>
</dbReference>
<feature type="region of interest" description="Disordered" evidence="1">
    <location>
        <begin position="158"/>
        <end position="186"/>
    </location>
</feature>
<feature type="region of interest" description="Disordered" evidence="1">
    <location>
        <begin position="206"/>
        <end position="238"/>
    </location>
</feature>
<evidence type="ECO:0000313" key="3">
    <source>
        <dbReference type="EMBL" id="KAF7840980.1"/>
    </source>
</evidence>
<comment type="caution">
    <text evidence="3">The sequence shown here is derived from an EMBL/GenBank/DDBJ whole genome shotgun (WGS) entry which is preliminary data.</text>
</comment>
<accession>A0A834XAA1</accession>
<dbReference type="OrthoDB" id="1095087at2759"/>
<evidence type="ECO:0000256" key="2">
    <source>
        <dbReference type="SAM" id="Phobius"/>
    </source>
</evidence>
<gene>
    <name evidence="3" type="ORF">G2W53_003278</name>
</gene>
<feature type="compositionally biased region" description="Basic and acidic residues" evidence="1">
    <location>
        <begin position="169"/>
        <end position="185"/>
    </location>
</feature>
<feature type="compositionally biased region" description="Basic and acidic residues" evidence="1">
    <location>
        <begin position="217"/>
        <end position="230"/>
    </location>
</feature>
<reference evidence="3" key="1">
    <citation type="submission" date="2020-09" db="EMBL/GenBank/DDBJ databases">
        <title>Genome-Enabled Discovery of Anthraquinone Biosynthesis in Senna tora.</title>
        <authorList>
            <person name="Kang S.-H."/>
            <person name="Pandey R.P."/>
            <person name="Lee C.-M."/>
            <person name="Sim J.-S."/>
            <person name="Jeong J.-T."/>
            <person name="Choi B.-S."/>
            <person name="Jung M."/>
            <person name="Ginzburg D."/>
            <person name="Zhao K."/>
            <person name="Won S.Y."/>
            <person name="Oh T.-J."/>
            <person name="Yu Y."/>
            <person name="Kim N.-H."/>
            <person name="Lee O.R."/>
            <person name="Lee T.-H."/>
            <person name="Bashyal P."/>
            <person name="Kim T.-S."/>
            <person name="Lee W.-H."/>
            <person name="Kawkins C."/>
            <person name="Kim C.-K."/>
            <person name="Kim J.S."/>
            <person name="Ahn B.O."/>
            <person name="Rhee S.Y."/>
            <person name="Sohng J.K."/>
        </authorList>
    </citation>
    <scope>NUCLEOTIDE SEQUENCE</scope>
    <source>
        <tissue evidence="3">Leaf</tissue>
    </source>
</reference>
<feature type="transmembrane region" description="Helical" evidence="2">
    <location>
        <begin position="72"/>
        <end position="91"/>
    </location>
</feature>
<protein>
    <recommendedName>
        <fullName evidence="5">DUF4408 domain-containing protein</fullName>
    </recommendedName>
</protein>
<sequence length="263" mass="30912">MGSIKSNNLKAEKAKAIYKHRMLRRIASLFRFVEVSVILVLILRLSIQLPIVVKNSSEYFRDFSIFLVNPRFVFLVGNAIIIMLLALSGQFSHQTSASSNSQPGFYEEFIQNSTKNLEKQSIKTEYGMKSQRIDEDQINNFPEKQMRNTEKRDGNYVEYEENQSAKQIIRTEDNNREKQSKKTEEANMSLEMKVYRRCQSGNLSCVMQSERSQPVLRRSETENNRKRDSYPEDGMSNEEFRRTIEAFIERQQKLRREEEHLIA</sequence>
<dbReference type="Proteomes" id="UP000634136">
    <property type="component" value="Unassembled WGS sequence"/>
</dbReference>
<keyword evidence="2" id="KW-0472">Membrane</keyword>
<feature type="transmembrane region" description="Helical" evidence="2">
    <location>
        <begin position="29"/>
        <end position="52"/>
    </location>
</feature>
<evidence type="ECO:0000313" key="4">
    <source>
        <dbReference type="Proteomes" id="UP000634136"/>
    </source>
</evidence>
<dbReference type="AlphaFoldDB" id="A0A834XAA1"/>
<dbReference type="PANTHER" id="PTHR33640:SF8">
    <property type="entry name" value="TRANSMEMBRANE PROTEIN"/>
    <property type="match status" value="1"/>
</dbReference>
<name>A0A834XAA1_9FABA</name>
<keyword evidence="2" id="KW-0812">Transmembrane</keyword>